<dbReference type="InterPro" id="IPR009080">
    <property type="entry name" value="tRNAsynth_Ia_anticodon-bd"/>
</dbReference>
<dbReference type="SUPFAM" id="SSF54001">
    <property type="entry name" value="Cysteine proteinases"/>
    <property type="match status" value="1"/>
</dbReference>
<protein>
    <recommendedName>
        <fullName evidence="2">arginine--tRNA ligase</fullName>
        <ecNumber evidence="2">6.1.1.19</ecNumber>
    </recommendedName>
</protein>
<comment type="caution">
    <text evidence="7">The sequence shown here is derived from an EMBL/GenBank/DDBJ whole genome shotgun (WGS) entry which is preliminary data.</text>
</comment>
<dbReference type="SUPFAM" id="SSF47323">
    <property type="entry name" value="Anticodon-binding domain of a subclass of class I aminoacyl-tRNA synthetases"/>
    <property type="match status" value="1"/>
</dbReference>
<dbReference type="Proteomes" id="UP000245207">
    <property type="component" value="Unassembled WGS sequence"/>
</dbReference>
<dbReference type="Gene3D" id="1.10.730.10">
    <property type="entry name" value="Isoleucyl-tRNA Synthetase, Domain 1"/>
    <property type="match status" value="1"/>
</dbReference>
<keyword evidence="3" id="KW-0645">Protease</keyword>
<dbReference type="Pfam" id="PF10551">
    <property type="entry name" value="MULE"/>
    <property type="match status" value="1"/>
</dbReference>
<dbReference type="GO" id="GO:0004814">
    <property type="term" value="F:arginine-tRNA ligase activity"/>
    <property type="evidence" value="ECO:0007669"/>
    <property type="project" value="UniProtKB-EC"/>
</dbReference>
<evidence type="ECO:0000256" key="1">
    <source>
        <dbReference type="ARBA" id="ARBA00005234"/>
    </source>
</evidence>
<dbReference type="OrthoDB" id="68056at2759"/>
<dbReference type="InterPro" id="IPR003653">
    <property type="entry name" value="Peptidase_C48_C"/>
</dbReference>
<dbReference type="InterPro" id="IPR018289">
    <property type="entry name" value="MULE_transposase_dom"/>
</dbReference>
<gene>
    <name evidence="7" type="ORF">CTI12_AA293160</name>
</gene>
<comment type="similarity">
    <text evidence="1">Belongs to the peptidase C48 family.</text>
</comment>
<dbReference type="GO" id="GO:0006420">
    <property type="term" value="P:arginyl-tRNA aminoacylation"/>
    <property type="evidence" value="ECO:0007669"/>
    <property type="project" value="InterPro"/>
</dbReference>
<dbReference type="EC" id="6.1.1.19" evidence="2"/>
<evidence type="ECO:0000313" key="7">
    <source>
        <dbReference type="EMBL" id="PWA69946.1"/>
    </source>
</evidence>
<evidence type="ECO:0000256" key="5">
    <source>
        <dbReference type="ARBA" id="ARBA00049339"/>
    </source>
</evidence>
<dbReference type="SMART" id="SM00836">
    <property type="entry name" value="DALR_1"/>
    <property type="match status" value="1"/>
</dbReference>
<reference evidence="7 8" key="1">
    <citation type="journal article" date="2018" name="Mol. Plant">
        <title>The genome of Artemisia annua provides insight into the evolution of Asteraceae family and artemisinin biosynthesis.</title>
        <authorList>
            <person name="Shen Q."/>
            <person name="Zhang L."/>
            <person name="Liao Z."/>
            <person name="Wang S."/>
            <person name="Yan T."/>
            <person name="Shi P."/>
            <person name="Liu M."/>
            <person name="Fu X."/>
            <person name="Pan Q."/>
            <person name="Wang Y."/>
            <person name="Lv Z."/>
            <person name="Lu X."/>
            <person name="Zhang F."/>
            <person name="Jiang W."/>
            <person name="Ma Y."/>
            <person name="Chen M."/>
            <person name="Hao X."/>
            <person name="Li L."/>
            <person name="Tang Y."/>
            <person name="Lv G."/>
            <person name="Zhou Y."/>
            <person name="Sun X."/>
            <person name="Brodelius P.E."/>
            <person name="Rose J.K.C."/>
            <person name="Tang K."/>
        </authorList>
    </citation>
    <scope>NUCLEOTIDE SEQUENCE [LARGE SCALE GENOMIC DNA]</scope>
    <source>
        <strain evidence="8">cv. Huhao1</strain>
        <tissue evidence="7">Leaf</tissue>
    </source>
</reference>
<dbReference type="InterPro" id="IPR001278">
    <property type="entry name" value="Arg-tRNA-ligase"/>
</dbReference>
<dbReference type="GO" id="GO:0008234">
    <property type="term" value="F:cysteine-type peptidase activity"/>
    <property type="evidence" value="ECO:0007669"/>
    <property type="project" value="InterPro"/>
</dbReference>
<dbReference type="GO" id="GO:0005737">
    <property type="term" value="C:cytoplasm"/>
    <property type="evidence" value="ECO:0007669"/>
    <property type="project" value="InterPro"/>
</dbReference>
<comment type="catalytic activity">
    <reaction evidence="5">
        <text>tRNA(Arg) + L-arginine + ATP = L-arginyl-tRNA(Arg) + AMP + diphosphate</text>
        <dbReference type="Rhea" id="RHEA:20301"/>
        <dbReference type="Rhea" id="RHEA-COMP:9658"/>
        <dbReference type="Rhea" id="RHEA-COMP:9673"/>
        <dbReference type="ChEBI" id="CHEBI:30616"/>
        <dbReference type="ChEBI" id="CHEBI:32682"/>
        <dbReference type="ChEBI" id="CHEBI:33019"/>
        <dbReference type="ChEBI" id="CHEBI:78442"/>
        <dbReference type="ChEBI" id="CHEBI:78513"/>
        <dbReference type="ChEBI" id="CHEBI:456215"/>
        <dbReference type="EC" id="6.1.1.19"/>
    </reaction>
</comment>
<dbReference type="EMBL" id="PKPP01003332">
    <property type="protein sequence ID" value="PWA69946.1"/>
    <property type="molecule type" value="Genomic_DNA"/>
</dbReference>
<dbReference type="STRING" id="35608.A0A2U1N8X9"/>
<dbReference type="PANTHER" id="PTHR11956:SF5">
    <property type="entry name" value="ARGININE--TRNA LIGASE, CYTOPLASMIC"/>
    <property type="match status" value="1"/>
</dbReference>
<dbReference type="InterPro" id="IPR008909">
    <property type="entry name" value="DALR_anticod-bd"/>
</dbReference>
<proteinExistence type="inferred from homology"/>
<name>A0A2U1N8X9_ARTAN</name>
<sequence length="1019" mass="117632">MGTNAFILPLEGVNRKKYGDYACFNVMEICQEKRKQNPNLFDKEKPIHFARAIISALQIQKHNNMISKSSLRFRDFGVITFKLDGTWMAQMLKKMLHDGIDTLAPRIYEKKARAVFMSDHCNNTVRALCIIEALARMYLYSGLDVLAEEINYAEDPLFIMHIGHKHEADILVYVAPDFKREFAQSCFTYVKRGRFLEEATLSFCGVRSSTSYIEEKMYSLDYRDFVPKFASVFELAEAAGYTKKDFFACLIIYTCLKSHRHAECSFNMEDMLDEKGNTFVYVLKARALISSVIKNSRGACLFKSEEALAGKEERELGLHLMEFSGVIETAYSALVPNVVCEYMCNLSKLFTSYYQKVRPGKAAILGMCKATEVIMEKCFDLLGIAPGNSSVFGVVGFPSSKDLILSSARHDVPCREISEARIILKNKRLGDVKAVIINLGFTKIELFGLKVYNAKVSIRSRLYLISTVKGKLAHNEDRYAMFRNSVLGPWLDLKSEEHDNHVINFMLQHQKHIENASFETPMYFEIDKHTLELGRREFCLLTGLRFGKIRLEHLKESVSGFCERVFPGFERIKGYDLVSVLNCESFNKMSNEDAVRLCMLLVAEYVLKGQELRHVLSNEILCLVDDFYAWDAFPWGEYMWMEFHDRVYNVLSKKREEHLLEFVKVGPSYKAYYSLHGFLFALKLKSLALVRTIRELKLSRFHLHVKGRKSLYLQDPFTDPPPTTPRVRRKRKQKVYKKTLKTLIGSDGKVIELQPWTEHIELWVLYMMYYRSENANWVAVYFPVNETEVHWVLAELDICSGLITLYDSLGGPRNPMKMDGLAHLKGRYEGTNLLAVGMDGNNQIIPLATGVSQGETGRSWTWFLENLRECIGEVPGMAIISDRHPAIQLACRNVFPNAFHGCCCRHLMMNCKIKGKKVNKLYWKLCKVYTTQEFHRELNNLAAFRIQAYNKLIEAGVSNWSRAYCPGNRYNYMTTNSAESINALTRLVRRVPITMLMEWYRALIQKWYFERRQLYEGSH</sequence>
<dbReference type="GO" id="GO:0005524">
    <property type="term" value="F:ATP binding"/>
    <property type="evidence" value="ECO:0007669"/>
    <property type="project" value="InterPro"/>
</dbReference>
<dbReference type="Pfam" id="PF09331">
    <property type="entry name" value="DUF1985"/>
    <property type="match status" value="1"/>
</dbReference>
<keyword evidence="4" id="KW-0378">Hydrolase</keyword>
<evidence type="ECO:0000256" key="3">
    <source>
        <dbReference type="ARBA" id="ARBA00022670"/>
    </source>
</evidence>
<keyword evidence="8" id="KW-1185">Reference proteome</keyword>
<evidence type="ECO:0000313" key="8">
    <source>
        <dbReference type="Proteomes" id="UP000245207"/>
    </source>
</evidence>
<feature type="domain" description="DALR anticodon binding" evidence="6">
    <location>
        <begin position="282"/>
        <end position="386"/>
    </location>
</feature>
<evidence type="ECO:0000256" key="4">
    <source>
        <dbReference type="ARBA" id="ARBA00022801"/>
    </source>
</evidence>
<dbReference type="Pfam" id="PF02902">
    <property type="entry name" value="Peptidase_C48"/>
    <property type="match status" value="1"/>
</dbReference>
<accession>A0A2U1N8X9</accession>
<dbReference type="InterPro" id="IPR015410">
    <property type="entry name" value="DUF1985"/>
</dbReference>
<dbReference type="AlphaFoldDB" id="A0A2U1N8X9"/>
<evidence type="ECO:0000259" key="6">
    <source>
        <dbReference type="SMART" id="SM00836"/>
    </source>
</evidence>
<evidence type="ECO:0000256" key="2">
    <source>
        <dbReference type="ARBA" id="ARBA00012837"/>
    </source>
</evidence>
<dbReference type="PANTHER" id="PTHR11956">
    <property type="entry name" value="ARGINYL-TRNA SYNTHETASE"/>
    <property type="match status" value="1"/>
</dbReference>
<organism evidence="7 8">
    <name type="scientific">Artemisia annua</name>
    <name type="common">Sweet wormwood</name>
    <dbReference type="NCBI Taxonomy" id="35608"/>
    <lineage>
        <taxon>Eukaryota</taxon>
        <taxon>Viridiplantae</taxon>
        <taxon>Streptophyta</taxon>
        <taxon>Embryophyta</taxon>
        <taxon>Tracheophyta</taxon>
        <taxon>Spermatophyta</taxon>
        <taxon>Magnoliopsida</taxon>
        <taxon>eudicotyledons</taxon>
        <taxon>Gunneridae</taxon>
        <taxon>Pentapetalae</taxon>
        <taxon>asterids</taxon>
        <taxon>campanulids</taxon>
        <taxon>Asterales</taxon>
        <taxon>Asteraceae</taxon>
        <taxon>Asteroideae</taxon>
        <taxon>Anthemideae</taxon>
        <taxon>Artemisiinae</taxon>
        <taxon>Artemisia</taxon>
    </lineage>
</organism>
<dbReference type="GO" id="GO:0006508">
    <property type="term" value="P:proteolysis"/>
    <property type="evidence" value="ECO:0007669"/>
    <property type="project" value="UniProtKB-KW"/>
</dbReference>
<dbReference type="Pfam" id="PF05746">
    <property type="entry name" value="DALR_1"/>
    <property type="match status" value="1"/>
</dbReference>
<dbReference type="Gene3D" id="3.30.1360.70">
    <property type="entry name" value="Arginyl tRNA synthetase N-terminal domain"/>
    <property type="match status" value="1"/>
</dbReference>
<dbReference type="Gene3D" id="3.40.395.10">
    <property type="entry name" value="Adenoviral Proteinase, Chain A"/>
    <property type="match status" value="1"/>
</dbReference>
<dbReference type="InterPro" id="IPR036695">
    <property type="entry name" value="Arg-tRNA-synth_N_sf"/>
</dbReference>
<dbReference type="InterPro" id="IPR038765">
    <property type="entry name" value="Papain-like_cys_pep_sf"/>
</dbReference>